<comment type="caution">
    <text evidence="1">The sequence shown here is derived from an EMBL/GenBank/DDBJ whole genome shotgun (WGS) entry which is preliminary data.</text>
</comment>
<keyword evidence="1" id="KW-0378">Hydrolase</keyword>
<reference evidence="1 2" key="1">
    <citation type="submission" date="2024-09" db="EMBL/GenBank/DDBJ databases">
        <authorList>
            <person name="Sun Q."/>
            <person name="Mori K."/>
        </authorList>
    </citation>
    <scope>NUCLEOTIDE SEQUENCE [LARGE SCALE GENOMIC DNA]</scope>
    <source>
        <strain evidence="1 2">ATCC 51272</strain>
    </source>
</reference>
<organism evidence="1 2">
    <name type="scientific">Hallella seregens ATCC 51272</name>
    <dbReference type="NCBI Taxonomy" id="1336250"/>
    <lineage>
        <taxon>Bacteria</taxon>
        <taxon>Pseudomonadati</taxon>
        <taxon>Bacteroidota</taxon>
        <taxon>Bacteroidia</taxon>
        <taxon>Bacteroidales</taxon>
        <taxon>Prevotellaceae</taxon>
        <taxon>Hallella</taxon>
    </lineage>
</organism>
<accession>A0ABV5ZKQ8</accession>
<dbReference type="GO" id="GO:0016787">
    <property type="term" value="F:hydrolase activity"/>
    <property type="evidence" value="ECO:0007669"/>
    <property type="project" value="UniProtKB-KW"/>
</dbReference>
<protein>
    <submittedName>
        <fullName evidence="1">HAD family hydrolase</fullName>
    </submittedName>
</protein>
<dbReference type="EMBL" id="JBHLZF010000002">
    <property type="protein sequence ID" value="MFB9897973.1"/>
    <property type="molecule type" value="Genomic_DNA"/>
</dbReference>
<sequence length="65" mass="7596">MKKQYIQPLAEIICVDYEEGVMDWVSTPVTDDEISDDDFNAKRGSFDRWDDGGFFLPANYNPWED</sequence>
<dbReference type="Proteomes" id="UP001589688">
    <property type="component" value="Unassembled WGS sequence"/>
</dbReference>
<name>A0ABV5ZKQ8_9BACT</name>
<evidence type="ECO:0000313" key="1">
    <source>
        <dbReference type="EMBL" id="MFB9897973.1"/>
    </source>
</evidence>
<proteinExistence type="predicted"/>
<keyword evidence="2" id="KW-1185">Reference proteome</keyword>
<gene>
    <name evidence="1" type="ORF">ACFFK8_09220</name>
</gene>
<evidence type="ECO:0000313" key="2">
    <source>
        <dbReference type="Proteomes" id="UP001589688"/>
    </source>
</evidence>
<dbReference type="RefSeq" id="WP_005844175.1">
    <property type="nucleotide sequence ID" value="NZ_JADU01000001.1"/>
</dbReference>